<comment type="caution">
    <text evidence="1">The sequence shown here is derived from an EMBL/GenBank/DDBJ whole genome shotgun (WGS) entry which is preliminary data.</text>
</comment>
<evidence type="ECO:0000313" key="2">
    <source>
        <dbReference type="Proteomes" id="UP001060085"/>
    </source>
</evidence>
<keyword evidence="2" id="KW-1185">Reference proteome</keyword>
<proteinExistence type="predicted"/>
<dbReference type="EMBL" id="CM044705">
    <property type="protein sequence ID" value="KAI5664322.1"/>
    <property type="molecule type" value="Genomic_DNA"/>
</dbReference>
<dbReference type="Proteomes" id="UP001060085">
    <property type="component" value="Linkage Group LG05"/>
</dbReference>
<accession>A0ACC0AWE7</accession>
<reference evidence="2" key="1">
    <citation type="journal article" date="2023" name="Nat. Plants">
        <title>Single-cell RNA sequencing provides a high-resolution roadmap for understanding the multicellular compartmentation of specialized metabolism.</title>
        <authorList>
            <person name="Sun S."/>
            <person name="Shen X."/>
            <person name="Li Y."/>
            <person name="Li Y."/>
            <person name="Wang S."/>
            <person name="Li R."/>
            <person name="Zhang H."/>
            <person name="Shen G."/>
            <person name="Guo B."/>
            <person name="Wei J."/>
            <person name="Xu J."/>
            <person name="St-Pierre B."/>
            <person name="Chen S."/>
            <person name="Sun C."/>
        </authorList>
    </citation>
    <scope>NUCLEOTIDE SEQUENCE [LARGE SCALE GENOMIC DNA]</scope>
</reference>
<organism evidence="1 2">
    <name type="scientific">Catharanthus roseus</name>
    <name type="common">Madagascar periwinkle</name>
    <name type="synonym">Vinca rosea</name>
    <dbReference type="NCBI Taxonomy" id="4058"/>
    <lineage>
        <taxon>Eukaryota</taxon>
        <taxon>Viridiplantae</taxon>
        <taxon>Streptophyta</taxon>
        <taxon>Embryophyta</taxon>
        <taxon>Tracheophyta</taxon>
        <taxon>Spermatophyta</taxon>
        <taxon>Magnoliopsida</taxon>
        <taxon>eudicotyledons</taxon>
        <taxon>Gunneridae</taxon>
        <taxon>Pentapetalae</taxon>
        <taxon>asterids</taxon>
        <taxon>lamiids</taxon>
        <taxon>Gentianales</taxon>
        <taxon>Apocynaceae</taxon>
        <taxon>Rauvolfioideae</taxon>
        <taxon>Vinceae</taxon>
        <taxon>Catharanthinae</taxon>
        <taxon>Catharanthus</taxon>
    </lineage>
</organism>
<name>A0ACC0AWE7_CATRO</name>
<protein>
    <submittedName>
        <fullName evidence="1">Uncharacterized protein</fullName>
    </submittedName>
</protein>
<evidence type="ECO:0000313" key="1">
    <source>
        <dbReference type="EMBL" id="KAI5664322.1"/>
    </source>
</evidence>
<sequence length="302" mass="33024">MHPKDLSTRFTSSLRGLHCMWLVPRRRASFDGMDDSDWGEWIHLKRGVDCGGCGPRAELGSGLCPWSPTVALHDLLNLGRRSCANVSRFAQTSQLRLKPSCRLARDGQGPSKPLKAYKLVPRGTQMSYLAAVDLVAELGASQDYVVIISSYSIKEIVPKREPILVIDLSDDESVEGLEMAPVAPGIGLGTSIEEDPSEPTSNSEMTPEPKRVAPAAAWDMGTFVADSLPVTASPTPIPPGESVSSFPALASLLQGRVREHDICGYCLWREQRVEAAGQQIMELREEISRIDSLLYTSRQAHQ</sequence>
<gene>
    <name evidence="1" type="ORF">M9H77_23645</name>
</gene>